<protein>
    <submittedName>
        <fullName evidence="1">Uncharacterized protein</fullName>
    </submittedName>
</protein>
<proteinExistence type="predicted"/>
<sequence>MKAAELQTRVEKGLGPGESFRDWGRRVDYRARDSRSGQDSRVKSALSHLQGEARNCFKCSLFNISAAQEGFRIKAWASAIRGAVDRRLKSQSWLIELRGRSGHSSTNLSDPLSGGPLLRSQVAFSAPRQAEWLSSLKSHFFIDR</sequence>
<evidence type="ECO:0000313" key="1">
    <source>
        <dbReference type="EMBL" id="MCD9644871.1"/>
    </source>
</evidence>
<keyword evidence="2" id="KW-1185">Reference proteome</keyword>
<reference evidence="1 2" key="1">
    <citation type="journal article" date="2021" name="BMC Genomics">
        <title>Datura genome reveals duplications of psychoactive alkaloid biosynthetic genes and high mutation rate following tissue culture.</title>
        <authorList>
            <person name="Rajewski A."/>
            <person name="Carter-House D."/>
            <person name="Stajich J."/>
            <person name="Litt A."/>
        </authorList>
    </citation>
    <scope>NUCLEOTIDE SEQUENCE [LARGE SCALE GENOMIC DNA]</scope>
    <source>
        <strain evidence="1">AR-01</strain>
    </source>
</reference>
<gene>
    <name evidence="1" type="ORF">HAX54_033385</name>
</gene>
<accession>A0ABS8VDL4</accession>
<dbReference type="Proteomes" id="UP000823775">
    <property type="component" value="Unassembled WGS sequence"/>
</dbReference>
<organism evidence="1 2">
    <name type="scientific">Datura stramonium</name>
    <name type="common">Jimsonweed</name>
    <name type="synonym">Common thornapple</name>
    <dbReference type="NCBI Taxonomy" id="4076"/>
    <lineage>
        <taxon>Eukaryota</taxon>
        <taxon>Viridiplantae</taxon>
        <taxon>Streptophyta</taxon>
        <taxon>Embryophyta</taxon>
        <taxon>Tracheophyta</taxon>
        <taxon>Spermatophyta</taxon>
        <taxon>Magnoliopsida</taxon>
        <taxon>eudicotyledons</taxon>
        <taxon>Gunneridae</taxon>
        <taxon>Pentapetalae</taxon>
        <taxon>asterids</taxon>
        <taxon>lamiids</taxon>
        <taxon>Solanales</taxon>
        <taxon>Solanaceae</taxon>
        <taxon>Solanoideae</taxon>
        <taxon>Datureae</taxon>
        <taxon>Datura</taxon>
    </lineage>
</organism>
<dbReference type="EMBL" id="JACEIK010004269">
    <property type="protein sequence ID" value="MCD9644871.1"/>
    <property type="molecule type" value="Genomic_DNA"/>
</dbReference>
<comment type="caution">
    <text evidence="1">The sequence shown here is derived from an EMBL/GenBank/DDBJ whole genome shotgun (WGS) entry which is preliminary data.</text>
</comment>
<name>A0ABS8VDL4_DATST</name>
<evidence type="ECO:0000313" key="2">
    <source>
        <dbReference type="Proteomes" id="UP000823775"/>
    </source>
</evidence>